<sequence>MGFALSKTGGFTPMIEQMPAYYWTWDGNIGASTIFAWLIGTIGSIFCTQFVIQAISSTKDVKSAKRSTWVAFFFCLPIALAIAVIGVAAKYLHPEIDSLYAMPIFLQDMNPWAGRFSDNVTCSIDFCEREYRGAGYRLAGGERFLRALPQPHPGAGV</sequence>
<dbReference type="GO" id="GO:0006814">
    <property type="term" value="P:sodium ion transport"/>
    <property type="evidence" value="ECO:0007669"/>
    <property type="project" value="UniProtKB-KW"/>
</dbReference>
<feature type="transmembrane region" description="Helical" evidence="2">
    <location>
        <begin position="34"/>
        <end position="56"/>
    </location>
</feature>
<protein>
    <submittedName>
        <fullName evidence="3">Uncharacterized protein</fullName>
    </submittedName>
</protein>
<keyword evidence="2" id="KW-0472">Membrane</keyword>
<evidence type="ECO:0000256" key="2">
    <source>
        <dbReference type="SAM" id="Phobius"/>
    </source>
</evidence>
<organism evidence="3 4">
    <name type="scientific">Leclercia adecarboxylata</name>
    <dbReference type="NCBI Taxonomy" id="83655"/>
    <lineage>
        <taxon>Bacteria</taxon>
        <taxon>Pseudomonadati</taxon>
        <taxon>Pseudomonadota</taxon>
        <taxon>Gammaproteobacteria</taxon>
        <taxon>Enterobacterales</taxon>
        <taxon>Enterobacteriaceae</taxon>
        <taxon>Leclercia</taxon>
    </lineage>
</organism>
<evidence type="ECO:0000313" key="3">
    <source>
        <dbReference type="EMBL" id="VTP68017.1"/>
    </source>
</evidence>
<dbReference type="InterPro" id="IPR038377">
    <property type="entry name" value="Na/Glc_symporter_sf"/>
</dbReference>
<keyword evidence="2" id="KW-0812">Transmembrane</keyword>
<name>A0A4U9HU58_9ENTR</name>
<gene>
    <name evidence="3" type="ORF">NCTC13032_03344</name>
</gene>
<dbReference type="AlphaFoldDB" id="A0A4U9HU58"/>
<evidence type="ECO:0000256" key="1">
    <source>
        <dbReference type="ARBA" id="ARBA00023201"/>
    </source>
</evidence>
<accession>A0A4U9HU58</accession>
<keyword evidence="1" id="KW-0915">Sodium</keyword>
<feature type="transmembrane region" description="Helical" evidence="2">
    <location>
        <begin position="68"/>
        <end position="89"/>
    </location>
</feature>
<proteinExistence type="predicted"/>
<evidence type="ECO:0000313" key="4">
    <source>
        <dbReference type="Proteomes" id="UP000310719"/>
    </source>
</evidence>
<dbReference type="Gene3D" id="1.20.1730.10">
    <property type="entry name" value="Sodium/glucose cotransporter"/>
    <property type="match status" value="1"/>
</dbReference>
<dbReference type="Proteomes" id="UP000310719">
    <property type="component" value="Chromosome"/>
</dbReference>
<keyword evidence="2" id="KW-1133">Transmembrane helix</keyword>
<keyword evidence="1" id="KW-0739">Sodium transport</keyword>
<keyword evidence="1" id="KW-0406">Ion transport</keyword>
<keyword evidence="1" id="KW-0813">Transport</keyword>
<reference evidence="3 4" key="1">
    <citation type="submission" date="2019-05" db="EMBL/GenBank/DDBJ databases">
        <authorList>
            <consortium name="Pathogen Informatics"/>
        </authorList>
    </citation>
    <scope>NUCLEOTIDE SEQUENCE [LARGE SCALE GENOMIC DNA]</scope>
    <source>
        <strain evidence="3 4">NCTC13032</strain>
    </source>
</reference>
<dbReference type="EMBL" id="LR590464">
    <property type="protein sequence ID" value="VTP68017.1"/>
    <property type="molecule type" value="Genomic_DNA"/>
</dbReference>